<gene>
    <name evidence="7" type="ORF">GNI_170960</name>
</gene>
<keyword evidence="3 4" id="KW-0862">Zinc</keyword>
<dbReference type="PROSITE" id="PS50103">
    <property type="entry name" value="ZF_C3H1"/>
    <property type="match status" value="1"/>
</dbReference>
<keyword evidence="2 4" id="KW-0863">Zinc-finger</keyword>
<evidence type="ECO:0000313" key="7">
    <source>
        <dbReference type="EMBL" id="EZG43454.1"/>
    </source>
</evidence>
<feature type="region of interest" description="Disordered" evidence="5">
    <location>
        <begin position="46"/>
        <end position="76"/>
    </location>
</feature>
<name>A0A023AXU2_GRENI</name>
<feature type="region of interest" description="Disordered" evidence="5">
    <location>
        <begin position="242"/>
        <end position="261"/>
    </location>
</feature>
<dbReference type="InterPro" id="IPR000571">
    <property type="entry name" value="Znf_CCCH"/>
</dbReference>
<evidence type="ECO:0000259" key="6">
    <source>
        <dbReference type="PROSITE" id="PS50103"/>
    </source>
</evidence>
<dbReference type="PANTHER" id="PTHR12681:SF0">
    <property type="entry name" value="ZINC FINGER CCCH DOMAIN-CONTAINING PROTEIN 15"/>
    <property type="match status" value="1"/>
</dbReference>
<evidence type="ECO:0000256" key="2">
    <source>
        <dbReference type="ARBA" id="ARBA00022771"/>
    </source>
</evidence>
<keyword evidence="1 4" id="KW-0479">Metal-binding</keyword>
<evidence type="ECO:0000313" key="8">
    <source>
        <dbReference type="Proteomes" id="UP000019763"/>
    </source>
</evidence>
<dbReference type="InterPro" id="IPR032378">
    <property type="entry name" value="ZC3H15/TMA46_C"/>
</dbReference>
<dbReference type="GO" id="GO:0005829">
    <property type="term" value="C:cytosol"/>
    <property type="evidence" value="ECO:0007669"/>
    <property type="project" value="TreeGrafter"/>
</dbReference>
<accession>A0A023AXU2</accession>
<evidence type="ECO:0000256" key="1">
    <source>
        <dbReference type="ARBA" id="ARBA00022723"/>
    </source>
</evidence>
<feature type="domain" description="C3H1-type" evidence="6">
    <location>
        <begin position="144"/>
        <end position="181"/>
    </location>
</feature>
<feature type="compositionally biased region" description="Acidic residues" evidence="5">
    <location>
        <begin position="361"/>
        <end position="370"/>
    </location>
</feature>
<feature type="region of interest" description="Disordered" evidence="5">
    <location>
        <begin position="309"/>
        <end position="370"/>
    </location>
</feature>
<dbReference type="GO" id="GO:0008270">
    <property type="term" value="F:zinc ion binding"/>
    <property type="evidence" value="ECO:0007669"/>
    <property type="project" value="UniProtKB-KW"/>
</dbReference>
<dbReference type="OrthoDB" id="278280at2759"/>
<evidence type="ECO:0000256" key="3">
    <source>
        <dbReference type="ARBA" id="ARBA00022833"/>
    </source>
</evidence>
<comment type="caution">
    <text evidence="7">The sequence shown here is derived from an EMBL/GenBank/DDBJ whole genome shotgun (WGS) entry which is preliminary data.</text>
</comment>
<dbReference type="eggNOG" id="KOG1763">
    <property type="taxonomic scope" value="Eukaryota"/>
</dbReference>
<dbReference type="EMBL" id="AFNH02001281">
    <property type="protein sequence ID" value="EZG43454.1"/>
    <property type="molecule type" value="Genomic_DNA"/>
</dbReference>
<organism evidence="7 8">
    <name type="scientific">Gregarina niphandrodes</name>
    <name type="common">Septate eugregarine</name>
    <dbReference type="NCBI Taxonomy" id="110365"/>
    <lineage>
        <taxon>Eukaryota</taxon>
        <taxon>Sar</taxon>
        <taxon>Alveolata</taxon>
        <taxon>Apicomplexa</taxon>
        <taxon>Conoidasida</taxon>
        <taxon>Gregarinasina</taxon>
        <taxon>Eugregarinorida</taxon>
        <taxon>Gregarinidae</taxon>
        <taxon>Gregarina</taxon>
    </lineage>
</organism>
<dbReference type="GO" id="GO:0002181">
    <property type="term" value="P:cytoplasmic translation"/>
    <property type="evidence" value="ECO:0007669"/>
    <property type="project" value="TreeGrafter"/>
</dbReference>
<reference evidence="7" key="1">
    <citation type="submission" date="2013-12" db="EMBL/GenBank/DDBJ databases">
        <authorList>
            <person name="Omoto C.K."/>
            <person name="Sibley D."/>
            <person name="Venepally P."/>
            <person name="Hadjithomas M."/>
            <person name="Karamycheva S."/>
            <person name="Brunk B."/>
            <person name="Roos D."/>
            <person name="Caler E."/>
            <person name="Lorenzi H."/>
        </authorList>
    </citation>
    <scope>NUCLEOTIDE SEQUENCE</scope>
</reference>
<feature type="compositionally biased region" description="Basic and acidic residues" evidence="5">
    <location>
        <begin position="242"/>
        <end position="253"/>
    </location>
</feature>
<dbReference type="Pfam" id="PF16543">
    <property type="entry name" value="DFRP_C"/>
    <property type="match status" value="1"/>
</dbReference>
<keyword evidence="8" id="KW-1185">Reference proteome</keyword>
<dbReference type="PANTHER" id="PTHR12681">
    <property type="entry name" value="ZINC FINGER-CONTAINING PROTEIN P48ZNF"/>
    <property type="match status" value="1"/>
</dbReference>
<dbReference type="GO" id="GO:0003729">
    <property type="term" value="F:mRNA binding"/>
    <property type="evidence" value="ECO:0007669"/>
    <property type="project" value="TreeGrafter"/>
</dbReference>
<dbReference type="Proteomes" id="UP000019763">
    <property type="component" value="Unassembled WGS sequence"/>
</dbReference>
<dbReference type="AlphaFoldDB" id="A0A023AXU2"/>
<dbReference type="RefSeq" id="XP_011133305.1">
    <property type="nucleotide sequence ID" value="XM_011135003.1"/>
</dbReference>
<dbReference type="OMA" id="GREMFYF"/>
<feature type="zinc finger region" description="C3H1-type" evidence="4">
    <location>
        <begin position="144"/>
        <end position="181"/>
    </location>
</feature>
<feature type="compositionally biased region" description="Basic and acidic residues" evidence="5">
    <location>
        <begin position="53"/>
        <end position="71"/>
    </location>
</feature>
<proteinExistence type="predicted"/>
<sequence length="370" mass="41155">MPPKAKAAQSKQELKAKQKVVEDKTFGLKNKNKSKAVQKYIKSVQAQVTGGRVKSEHELKAEQKEKAEEKKRQKQAALLASLQKATEAMKNAADKKTDYKTVTESQRVDIYVDPRAAKQQETMDDWDMSKLEQVIKTKHGGQKTQSEIVCKHFLDALEKRLYGWFWQCPNGDTCQYRHALPPGYVLKKKELPDLSNLPEEESLEEIIERERQALPPGGTPVTYETFMAWKAKKQAEVAKAKEAAAKKKKEDSSGRSTGMSGRALFQYDPSLFATQEEEDDDDDFATMLAEHNQAELEAEHLAAQEAAANLAAAQAAVDGRPLTSSDQDSPAATATTATATNATEQDTLHVRNANLFKDQGETLDPDELDD</sequence>
<dbReference type="Gene3D" id="6.20.400.10">
    <property type="match status" value="1"/>
</dbReference>
<evidence type="ECO:0000256" key="4">
    <source>
        <dbReference type="PROSITE-ProRule" id="PRU00723"/>
    </source>
</evidence>
<feature type="compositionally biased region" description="Low complexity" evidence="5">
    <location>
        <begin position="331"/>
        <end position="343"/>
    </location>
</feature>
<evidence type="ECO:0000256" key="5">
    <source>
        <dbReference type="SAM" id="MobiDB-lite"/>
    </source>
</evidence>
<dbReference type="VEuPathDB" id="CryptoDB:GNI_170960"/>
<protein>
    <submittedName>
        <fullName evidence="7">CCCH-type Zn-finger protein</fullName>
    </submittedName>
</protein>
<dbReference type="GeneID" id="22915848"/>